<keyword evidence="3 7" id="KW-1133">Transmembrane helix</keyword>
<accession>A0ABU9BJT2</accession>
<dbReference type="PANTHER" id="PTHR21624">
    <property type="entry name" value="STEROL DESATURASE-RELATED PROTEIN"/>
    <property type="match status" value="1"/>
</dbReference>
<keyword evidence="10" id="KW-1185">Reference proteome</keyword>
<keyword evidence="5" id="KW-0443">Lipid metabolism</keyword>
<evidence type="ECO:0000313" key="9">
    <source>
        <dbReference type="EMBL" id="MEK8029309.1"/>
    </source>
</evidence>
<feature type="domain" description="Fatty acid hydroxylase" evidence="8">
    <location>
        <begin position="80"/>
        <end position="211"/>
    </location>
</feature>
<keyword evidence="4" id="KW-0560">Oxidoreductase</keyword>
<comment type="caution">
    <text evidence="9">The sequence shown here is derived from an EMBL/GenBank/DDBJ whole genome shotgun (WGS) entry which is preliminary data.</text>
</comment>
<evidence type="ECO:0000256" key="7">
    <source>
        <dbReference type="SAM" id="Phobius"/>
    </source>
</evidence>
<sequence length="378" mass="42366">MNDYAWPLALMVLLVVGDAWWLRRQGRAAPPWHDVVFNLNSGHVLLWWFRGLEVAGYAWLSQHVNLGWLEAWPRWAVWSFTFIAWDFCFYWEHRLHHRWAPLWAVHVVHHEGEHFNLSLGVRNSWFSSATSLPFFAGLAMVGVPLTVFLVVSGAHYSIQFWNHCGSVPRLAWLDRWLVTPWNHRIHHAANPEYRDKNFGGTLRLWDHLFGTAQDELLQVPVRYGVDGATPGVDPVRANLAPFWRWITGREGPVPRQRETARLPAAREGWVLTGGLVLFALVIYHVYREGRWPPGQQACLFAALWLGTVALGGLSEARAWGRTAWMAVALGTPLLFVAGFGLRDPLGVAVLAALALHGVGTGTVGAGPGSALTSRHGSS</sequence>
<comment type="subcellular location">
    <subcellularLocation>
        <location evidence="1">Endomembrane system</location>
        <topology evidence="1">Multi-pass membrane protein</topology>
    </subcellularLocation>
</comment>
<dbReference type="Pfam" id="PF04116">
    <property type="entry name" value="FA_hydroxylase"/>
    <property type="match status" value="1"/>
</dbReference>
<evidence type="ECO:0000256" key="5">
    <source>
        <dbReference type="ARBA" id="ARBA00023098"/>
    </source>
</evidence>
<feature type="transmembrane region" description="Helical" evidence="7">
    <location>
        <begin position="132"/>
        <end position="151"/>
    </location>
</feature>
<evidence type="ECO:0000259" key="8">
    <source>
        <dbReference type="Pfam" id="PF04116"/>
    </source>
</evidence>
<dbReference type="PANTHER" id="PTHR21624:SF1">
    <property type="entry name" value="ALKYLGLYCEROL MONOOXYGENASE"/>
    <property type="match status" value="1"/>
</dbReference>
<dbReference type="RefSeq" id="WP_341424210.1">
    <property type="nucleotide sequence ID" value="NZ_JBBUTG010000001.1"/>
</dbReference>
<evidence type="ECO:0000256" key="3">
    <source>
        <dbReference type="ARBA" id="ARBA00022989"/>
    </source>
</evidence>
<gene>
    <name evidence="9" type="ORF">AACH06_00630</name>
</gene>
<evidence type="ECO:0000313" key="10">
    <source>
        <dbReference type="Proteomes" id="UP001371218"/>
    </source>
</evidence>
<organism evidence="9 10">
    <name type="scientific">Ideonella lacteola</name>
    <dbReference type="NCBI Taxonomy" id="2984193"/>
    <lineage>
        <taxon>Bacteria</taxon>
        <taxon>Pseudomonadati</taxon>
        <taxon>Pseudomonadota</taxon>
        <taxon>Betaproteobacteria</taxon>
        <taxon>Burkholderiales</taxon>
        <taxon>Sphaerotilaceae</taxon>
        <taxon>Ideonella</taxon>
    </lineage>
</organism>
<evidence type="ECO:0000256" key="4">
    <source>
        <dbReference type="ARBA" id="ARBA00023002"/>
    </source>
</evidence>
<protein>
    <submittedName>
        <fullName evidence="9">Sterol desaturase family protein</fullName>
    </submittedName>
</protein>
<keyword evidence="2 7" id="KW-0812">Transmembrane</keyword>
<feature type="transmembrane region" description="Helical" evidence="7">
    <location>
        <begin position="298"/>
        <end position="316"/>
    </location>
</feature>
<proteinExistence type="predicted"/>
<feature type="transmembrane region" description="Helical" evidence="7">
    <location>
        <begin position="322"/>
        <end position="341"/>
    </location>
</feature>
<dbReference type="Proteomes" id="UP001371218">
    <property type="component" value="Unassembled WGS sequence"/>
</dbReference>
<evidence type="ECO:0000256" key="6">
    <source>
        <dbReference type="ARBA" id="ARBA00023136"/>
    </source>
</evidence>
<keyword evidence="6 7" id="KW-0472">Membrane</keyword>
<dbReference type="InterPro" id="IPR006694">
    <property type="entry name" value="Fatty_acid_hydroxylase"/>
</dbReference>
<feature type="transmembrane region" description="Helical" evidence="7">
    <location>
        <begin position="6"/>
        <end position="23"/>
    </location>
</feature>
<evidence type="ECO:0000256" key="2">
    <source>
        <dbReference type="ARBA" id="ARBA00022692"/>
    </source>
</evidence>
<name>A0ABU9BJT2_9BURK</name>
<dbReference type="InterPro" id="IPR051689">
    <property type="entry name" value="Sterol_desaturase/TMEM195"/>
</dbReference>
<dbReference type="EMBL" id="JBBUTG010000001">
    <property type="protein sequence ID" value="MEK8029309.1"/>
    <property type="molecule type" value="Genomic_DNA"/>
</dbReference>
<reference evidence="9 10" key="1">
    <citation type="submission" date="2024-04" db="EMBL/GenBank/DDBJ databases">
        <title>Novel species of the genus Ideonella isolated from streams.</title>
        <authorList>
            <person name="Lu H."/>
        </authorList>
    </citation>
    <scope>NUCLEOTIDE SEQUENCE [LARGE SCALE GENOMIC DNA]</scope>
    <source>
        <strain evidence="9 10">DXS29W</strain>
    </source>
</reference>
<feature type="transmembrane region" description="Helical" evidence="7">
    <location>
        <begin position="268"/>
        <end position="286"/>
    </location>
</feature>
<evidence type="ECO:0000256" key="1">
    <source>
        <dbReference type="ARBA" id="ARBA00004127"/>
    </source>
</evidence>